<proteinExistence type="predicted"/>
<gene>
    <name evidence="1" type="ORF">H4Bulk461353e2326_000002</name>
</gene>
<sequence>MKSQVNVLLHVSSGILTDVQKAYPSLKGLDLDFKTLTLLCRNRDLTVYTLDLPNLDAILLDGLEKGRLTLGGPLSRAVSKCTKVPRLFSGLWKRVFDNDGCLRPEVDPLAIFFLRQLSCLGKKLATECSNHRVKATVGEYHGIERRLREPSCRWDLDRVDFEDGAADRHLGDAAPDVAPFIKGIFSRKKRNQILPKTEATTSKPS</sequence>
<organism evidence="1">
    <name type="scientific">Leviviridae sp</name>
    <dbReference type="NCBI Taxonomy" id="2027243"/>
    <lineage>
        <taxon>Viruses</taxon>
        <taxon>Riboviria</taxon>
        <taxon>Orthornavirae</taxon>
        <taxon>Lenarviricota</taxon>
        <taxon>Leviviricetes</taxon>
        <taxon>Norzivirales</taxon>
        <taxon>Fiersviridae</taxon>
    </lineage>
</organism>
<evidence type="ECO:0000313" key="1">
    <source>
        <dbReference type="EMBL" id="QDH89373.1"/>
    </source>
</evidence>
<reference evidence="1" key="1">
    <citation type="submission" date="2019-05" db="EMBL/GenBank/DDBJ databases">
        <title>Metatranscriptomic reconstruction reveals RNA viruses with the potential to shape carbon cycling in soil.</title>
        <authorList>
            <person name="Starr E.P."/>
            <person name="Nuccio E."/>
            <person name="Pett-Ridge J."/>
            <person name="Banfield J.F."/>
            <person name="Firestone M.K."/>
        </authorList>
    </citation>
    <scope>NUCLEOTIDE SEQUENCE</scope>
    <source>
        <strain evidence="1">H4_Bulk_46_scaffold_1353_e_2326</strain>
    </source>
</reference>
<protein>
    <recommendedName>
        <fullName evidence="2">RNA-directed RNA polymerase</fullName>
    </recommendedName>
</protein>
<name>A0A514D6X4_9VIRU</name>
<evidence type="ECO:0008006" key="2">
    <source>
        <dbReference type="Google" id="ProtNLM"/>
    </source>
</evidence>
<accession>A0A514D6X4</accession>
<dbReference type="EMBL" id="MN034782">
    <property type="protein sequence ID" value="QDH89373.1"/>
    <property type="molecule type" value="Genomic_RNA"/>
</dbReference>